<evidence type="ECO:0000313" key="3">
    <source>
        <dbReference type="Proteomes" id="UP000199400"/>
    </source>
</evidence>
<keyword evidence="1" id="KW-1133">Transmembrane helix</keyword>
<dbReference type="InterPro" id="IPR010699">
    <property type="entry name" value="DUF1275"/>
</dbReference>
<feature type="transmembrane region" description="Helical" evidence="1">
    <location>
        <begin position="20"/>
        <end position="41"/>
    </location>
</feature>
<feature type="transmembrane region" description="Helical" evidence="1">
    <location>
        <begin position="61"/>
        <end position="82"/>
    </location>
</feature>
<dbReference type="AlphaFoldDB" id="A0A1I1UWI3"/>
<gene>
    <name evidence="2" type="ORF">SAMN02745121_01360</name>
</gene>
<name>A0A1I1UWI3_9BACT</name>
<keyword evidence="1" id="KW-0472">Membrane</keyword>
<dbReference type="RefSeq" id="WP_096330120.1">
    <property type="nucleotide sequence ID" value="NZ_FOMX01000004.1"/>
</dbReference>
<evidence type="ECO:0000256" key="1">
    <source>
        <dbReference type="SAM" id="Phobius"/>
    </source>
</evidence>
<dbReference type="Proteomes" id="UP000199400">
    <property type="component" value="Unassembled WGS sequence"/>
</dbReference>
<organism evidence="2 3">
    <name type="scientific">Nannocystis exedens</name>
    <dbReference type="NCBI Taxonomy" id="54"/>
    <lineage>
        <taxon>Bacteria</taxon>
        <taxon>Pseudomonadati</taxon>
        <taxon>Myxococcota</taxon>
        <taxon>Polyangia</taxon>
        <taxon>Nannocystales</taxon>
        <taxon>Nannocystaceae</taxon>
        <taxon>Nannocystis</taxon>
    </lineage>
</organism>
<dbReference type="Pfam" id="PF06912">
    <property type="entry name" value="DUF1275"/>
    <property type="match status" value="1"/>
</dbReference>
<protein>
    <submittedName>
        <fullName evidence="2">Uncharacterized membrane protein YoaK, UPF0700 family</fullName>
    </submittedName>
</protein>
<keyword evidence="1" id="KW-0812">Transmembrane</keyword>
<dbReference type="PANTHER" id="PTHR37314:SF4">
    <property type="entry name" value="UPF0700 TRANSMEMBRANE PROTEIN YOAK"/>
    <property type="match status" value="1"/>
</dbReference>
<feature type="transmembrane region" description="Helical" evidence="1">
    <location>
        <begin position="94"/>
        <end position="118"/>
    </location>
</feature>
<proteinExistence type="predicted"/>
<dbReference type="STRING" id="54.SAMN02745121_01360"/>
<reference evidence="3" key="1">
    <citation type="submission" date="2016-10" db="EMBL/GenBank/DDBJ databases">
        <authorList>
            <person name="Varghese N."/>
            <person name="Submissions S."/>
        </authorList>
    </citation>
    <scope>NUCLEOTIDE SEQUENCE [LARGE SCALE GENOMIC DNA]</scope>
    <source>
        <strain evidence="3">ATCC 25963</strain>
    </source>
</reference>
<dbReference type="OrthoDB" id="270162at2"/>
<sequence length="244" mass="25766">MLALHPPDSVFSLRHVPSWLMLAFAAGCVNATAALACGRYVTHVTGTVTRIGMEWNSLWLALDLVLVLVCFLVGAMTSGLVINGRAHRGRRPLYSLPLIGVAVADFAIAAAGDAGWFGAFGGEIDQTSDFVFLSLLSFAMGLQNGAVATSTGLLVRTTHLTGPATDLGIHLAELFFVEGKARETARQHALLRAGKIATFASGAAAAVQLAPRFEYLVLVVPAVMTLLATWLSFLRARPARHGGV</sequence>
<keyword evidence="3" id="KW-1185">Reference proteome</keyword>
<accession>A0A1I1UWI3</accession>
<dbReference type="PANTHER" id="PTHR37314">
    <property type="entry name" value="SLR0142 PROTEIN"/>
    <property type="match status" value="1"/>
</dbReference>
<feature type="transmembrane region" description="Helical" evidence="1">
    <location>
        <begin position="130"/>
        <end position="155"/>
    </location>
</feature>
<evidence type="ECO:0000313" key="2">
    <source>
        <dbReference type="EMBL" id="SFD75172.1"/>
    </source>
</evidence>
<feature type="transmembrane region" description="Helical" evidence="1">
    <location>
        <begin position="215"/>
        <end position="234"/>
    </location>
</feature>
<dbReference type="EMBL" id="FOMX01000004">
    <property type="protein sequence ID" value="SFD75172.1"/>
    <property type="molecule type" value="Genomic_DNA"/>
</dbReference>